<dbReference type="Pfam" id="PF25474">
    <property type="entry name" value="TPR_TmcB"/>
    <property type="match status" value="1"/>
</dbReference>
<evidence type="ECO:0000313" key="3">
    <source>
        <dbReference type="EMBL" id="KAA6385142.1"/>
    </source>
</evidence>
<evidence type="ECO:0000313" key="4">
    <source>
        <dbReference type="Proteomes" id="UP000324800"/>
    </source>
</evidence>
<keyword evidence="1" id="KW-1133">Transmembrane helix</keyword>
<keyword evidence="1" id="KW-0472">Membrane</keyword>
<dbReference type="Proteomes" id="UP000324800">
    <property type="component" value="Unassembled WGS sequence"/>
</dbReference>
<comment type="caution">
    <text evidence="3">The sequence shown here is derived from an EMBL/GenBank/DDBJ whole genome shotgun (WGS) entry which is preliminary data.</text>
</comment>
<keyword evidence="1" id="KW-0812">Transmembrane</keyword>
<name>A0A5J4VRH9_9EUKA</name>
<dbReference type="InterPro" id="IPR057352">
    <property type="entry name" value="TPR_TmcB/C"/>
</dbReference>
<feature type="transmembrane region" description="Helical" evidence="1">
    <location>
        <begin position="20"/>
        <end position="44"/>
    </location>
</feature>
<gene>
    <name evidence="3" type="ORF">EZS28_019334</name>
</gene>
<protein>
    <recommendedName>
        <fullName evidence="2">TmcB/TmcC TPR repeats domain-containing protein</fullName>
    </recommendedName>
</protein>
<accession>A0A5J4VRH9</accession>
<evidence type="ECO:0000259" key="2">
    <source>
        <dbReference type="Pfam" id="PF25474"/>
    </source>
</evidence>
<dbReference type="EMBL" id="SNRW01005399">
    <property type="protein sequence ID" value="KAA6385142.1"/>
    <property type="molecule type" value="Genomic_DNA"/>
</dbReference>
<organism evidence="3 4">
    <name type="scientific">Streblomastix strix</name>
    <dbReference type="NCBI Taxonomy" id="222440"/>
    <lineage>
        <taxon>Eukaryota</taxon>
        <taxon>Metamonada</taxon>
        <taxon>Preaxostyla</taxon>
        <taxon>Oxymonadida</taxon>
        <taxon>Streblomastigidae</taxon>
        <taxon>Streblomastix</taxon>
    </lineage>
</organism>
<sequence length="264" mass="30196">MSYLVCGTGQYLKVKALQIGGAVGGMCVCVIFLMMQIPLNLFLFDNSYKRRGHFSTYSGSSSGIEYIILLRVVFAQRELVNLYFWRGLVTIGTVRLIMEIAYTKQGEAGSDIIIRCRMLRFSIALRNVLASEVVDYQREIIFSNKLKATVLLRTLTGVEQRRLDNGEDNLEEGVFDMRMFCQGLVRPQAELQELQIHVEHIGDLTSKIQDTYMQLMETCVNNGRLLRSYSILSGQLVRDESEGLICKERDQAIEHNRSRVCHQY</sequence>
<proteinExistence type="predicted"/>
<feature type="domain" description="TmcB/TmcC TPR repeats" evidence="2">
    <location>
        <begin position="167"/>
        <end position="258"/>
    </location>
</feature>
<dbReference type="AlphaFoldDB" id="A0A5J4VRH9"/>
<evidence type="ECO:0000256" key="1">
    <source>
        <dbReference type="SAM" id="Phobius"/>
    </source>
</evidence>
<reference evidence="3 4" key="1">
    <citation type="submission" date="2019-03" db="EMBL/GenBank/DDBJ databases">
        <title>Single cell metagenomics reveals metabolic interactions within the superorganism composed of flagellate Streblomastix strix and complex community of Bacteroidetes bacteria on its surface.</title>
        <authorList>
            <person name="Treitli S.C."/>
            <person name="Kolisko M."/>
            <person name="Husnik F."/>
            <person name="Keeling P."/>
            <person name="Hampl V."/>
        </authorList>
    </citation>
    <scope>NUCLEOTIDE SEQUENCE [LARGE SCALE GENOMIC DNA]</scope>
    <source>
        <strain evidence="3">ST1C</strain>
    </source>
</reference>